<feature type="domain" description="TMEM205-like" evidence="6">
    <location>
        <begin position="15"/>
        <end position="125"/>
    </location>
</feature>
<name>V8C597_9HELI</name>
<dbReference type="Proteomes" id="UP000018731">
    <property type="component" value="Unassembled WGS sequence"/>
</dbReference>
<dbReference type="PROSITE" id="PS51257">
    <property type="entry name" value="PROKAR_LIPOPROTEIN"/>
    <property type="match status" value="1"/>
</dbReference>
<keyword evidence="8" id="KW-1185">Reference proteome</keyword>
<evidence type="ECO:0000256" key="1">
    <source>
        <dbReference type="ARBA" id="ARBA00004370"/>
    </source>
</evidence>
<keyword evidence="2 5" id="KW-0812">Transmembrane</keyword>
<comment type="caution">
    <text evidence="7">The sequence shown here is derived from an EMBL/GenBank/DDBJ whole genome shotgun (WGS) entry which is preliminary data.</text>
</comment>
<dbReference type="AlphaFoldDB" id="V8C597"/>
<dbReference type="EMBL" id="AZJI01000009">
    <property type="protein sequence ID" value="ETD22563.1"/>
    <property type="molecule type" value="Genomic_DNA"/>
</dbReference>
<keyword evidence="3 5" id="KW-1133">Transmembrane helix</keyword>
<keyword evidence="4 5" id="KW-0472">Membrane</keyword>
<evidence type="ECO:0000313" key="7">
    <source>
        <dbReference type="EMBL" id="ETD22563.1"/>
    </source>
</evidence>
<dbReference type="Pfam" id="PF13664">
    <property type="entry name" value="DUF4149"/>
    <property type="match status" value="1"/>
</dbReference>
<proteinExistence type="predicted"/>
<dbReference type="eggNOG" id="ENOG50348MQ">
    <property type="taxonomic scope" value="Bacteria"/>
</dbReference>
<evidence type="ECO:0000256" key="3">
    <source>
        <dbReference type="ARBA" id="ARBA00022989"/>
    </source>
</evidence>
<feature type="transmembrane region" description="Helical" evidence="5">
    <location>
        <begin position="12"/>
        <end position="35"/>
    </location>
</feature>
<feature type="transmembrane region" description="Helical" evidence="5">
    <location>
        <begin position="93"/>
        <end position="114"/>
    </location>
</feature>
<dbReference type="OrthoDB" id="5362812at2"/>
<comment type="subcellular location">
    <subcellularLocation>
        <location evidence="1">Membrane</location>
    </subcellularLocation>
</comment>
<evidence type="ECO:0000259" key="6">
    <source>
        <dbReference type="Pfam" id="PF13664"/>
    </source>
</evidence>
<organism evidence="7 8">
    <name type="scientific">Helicobacter macacae MIT 99-5501</name>
    <dbReference type="NCBI Taxonomy" id="1357400"/>
    <lineage>
        <taxon>Bacteria</taxon>
        <taxon>Pseudomonadati</taxon>
        <taxon>Campylobacterota</taxon>
        <taxon>Epsilonproteobacteria</taxon>
        <taxon>Campylobacterales</taxon>
        <taxon>Helicobacteraceae</taxon>
        <taxon>Helicobacter</taxon>
    </lineage>
</organism>
<evidence type="ECO:0000256" key="5">
    <source>
        <dbReference type="SAM" id="Phobius"/>
    </source>
</evidence>
<reference evidence="7 8" key="1">
    <citation type="journal article" date="2014" name="Genome Announc.">
        <title>Draft genome sequences of six enterohepatic helicobacter species isolated from humans and one from rhesus macaques.</title>
        <authorList>
            <person name="Shen Z."/>
            <person name="Sheh A."/>
            <person name="Young S.K."/>
            <person name="Abouelliel A."/>
            <person name="Ward D.V."/>
            <person name="Earl A.M."/>
            <person name="Fox J.G."/>
        </authorList>
    </citation>
    <scope>NUCLEOTIDE SEQUENCE [LARGE SCALE GENOMIC DNA]</scope>
    <source>
        <strain evidence="7 8">MIT 99-5501</strain>
    </source>
</reference>
<sequence>MKALLSCMTSIYLWVVGITLGGILACGVLSAPVIFNASDYLSKAGITDLYMTRYASGVLMTQIFVRCSYALNAVAIFVLVYELLAFNTSSKKSLFLLAVGAFSVVLIFLFTLYYTPSIVAMQQEGVAATSTEEFESIHTQSEMVFVILFVALSAGFLWRVFMLKMDTPSAPKKARVTRK</sequence>
<gene>
    <name evidence="7" type="ORF">HMPREF2086_01879</name>
</gene>
<accession>V8C597</accession>
<feature type="transmembrane region" description="Helical" evidence="5">
    <location>
        <begin position="55"/>
        <end position="81"/>
    </location>
</feature>
<dbReference type="GO" id="GO:0016020">
    <property type="term" value="C:membrane"/>
    <property type="evidence" value="ECO:0007669"/>
    <property type="project" value="UniProtKB-SubCell"/>
</dbReference>
<evidence type="ECO:0000256" key="4">
    <source>
        <dbReference type="ARBA" id="ARBA00023136"/>
    </source>
</evidence>
<feature type="transmembrane region" description="Helical" evidence="5">
    <location>
        <begin position="143"/>
        <end position="163"/>
    </location>
</feature>
<evidence type="ECO:0000313" key="8">
    <source>
        <dbReference type="Proteomes" id="UP000018731"/>
    </source>
</evidence>
<dbReference type="InterPro" id="IPR025423">
    <property type="entry name" value="TMEM205-like"/>
</dbReference>
<dbReference type="HOGENOM" id="CLU_137440_0_0_7"/>
<protein>
    <recommendedName>
        <fullName evidence="6">TMEM205-like domain-containing protein</fullName>
    </recommendedName>
</protein>
<evidence type="ECO:0000256" key="2">
    <source>
        <dbReference type="ARBA" id="ARBA00022692"/>
    </source>
</evidence>
<dbReference type="PATRIC" id="fig|1357400.3.peg.2547"/>
<dbReference type="RefSeq" id="WP_023928704.1">
    <property type="nucleotide sequence ID" value="NZ_KI669455.1"/>
</dbReference>